<sequence>MKMRDALKRLLNLLDEIGNEHEELFDSDVRQNIRNAIMEGFVRHRLKYEIPQDFGMFSEDGNTAVRNAISEYVATGNKKADELEIRTFHDRLNVMQDDSVCSVNGNDYEEFLGHSRGEFFDEVGNVIRTQ</sequence>
<organism evidence="1 2">
    <name type="scientific">Bremerella cremea</name>
    <dbReference type="NCBI Taxonomy" id="1031537"/>
    <lineage>
        <taxon>Bacteria</taxon>
        <taxon>Pseudomonadati</taxon>
        <taxon>Planctomycetota</taxon>
        <taxon>Planctomycetia</taxon>
        <taxon>Pirellulales</taxon>
        <taxon>Pirellulaceae</taxon>
        <taxon>Bremerella</taxon>
    </lineage>
</organism>
<comment type="caution">
    <text evidence="1">The sequence shown here is derived from an EMBL/GenBank/DDBJ whole genome shotgun (WGS) entry which is preliminary data.</text>
</comment>
<evidence type="ECO:0000313" key="2">
    <source>
        <dbReference type="Proteomes" id="UP000253562"/>
    </source>
</evidence>
<name>A0A368KPE0_9BACT</name>
<protein>
    <submittedName>
        <fullName evidence="1">Uncharacterized protein</fullName>
    </submittedName>
</protein>
<dbReference type="EMBL" id="QPEX01000042">
    <property type="protein sequence ID" value="RCS42286.1"/>
    <property type="molecule type" value="Genomic_DNA"/>
</dbReference>
<accession>A0A368KPE0</accession>
<dbReference type="Proteomes" id="UP000253562">
    <property type="component" value="Unassembled WGS sequence"/>
</dbReference>
<reference evidence="1 2" key="1">
    <citation type="submission" date="2018-07" db="EMBL/GenBank/DDBJ databases">
        <title>Comparative genomes isolates from brazilian mangrove.</title>
        <authorList>
            <person name="De Araujo J.E."/>
            <person name="Taketani R.G."/>
            <person name="Silva M.C.P."/>
            <person name="Lourenco M.V."/>
            <person name="Oliveira V.M."/>
            <person name="Andreote F.D."/>
        </authorList>
    </citation>
    <scope>NUCLEOTIDE SEQUENCE [LARGE SCALE GENOMIC DNA]</scope>
    <source>
        <strain evidence="1 2">HEX PRIS-MGV</strain>
    </source>
</reference>
<gene>
    <name evidence="1" type="ORF">DTL42_19295</name>
</gene>
<proteinExistence type="predicted"/>
<dbReference type="AlphaFoldDB" id="A0A368KPE0"/>
<evidence type="ECO:0000313" key="1">
    <source>
        <dbReference type="EMBL" id="RCS42286.1"/>
    </source>
</evidence>